<dbReference type="AlphaFoldDB" id="I2GVB1"/>
<organism evidence="3 4">
    <name type="scientific">Henningerozyma blattae (strain ATCC 34711 / CBS 6284 / DSM 70876 / NBRC 10599 / NRRL Y-10934 / UCD 77-7)</name>
    <name type="common">Yeast</name>
    <name type="synonym">Tetrapisispora blattae</name>
    <dbReference type="NCBI Taxonomy" id="1071380"/>
    <lineage>
        <taxon>Eukaryota</taxon>
        <taxon>Fungi</taxon>
        <taxon>Dikarya</taxon>
        <taxon>Ascomycota</taxon>
        <taxon>Saccharomycotina</taxon>
        <taxon>Saccharomycetes</taxon>
        <taxon>Saccharomycetales</taxon>
        <taxon>Saccharomycetaceae</taxon>
        <taxon>Henningerozyma</taxon>
    </lineage>
</organism>
<dbReference type="RefSeq" id="XP_004177582.1">
    <property type="nucleotide sequence ID" value="XM_004177534.1"/>
</dbReference>
<proteinExistence type="predicted"/>
<feature type="region of interest" description="Disordered" evidence="1">
    <location>
        <begin position="70"/>
        <end position="121"/>
    </location>
</feature>
<dbReference type="HOGENOM" id="CLU_164897_1_0_1"/>
<dbReference type="EMBL" id="HE806316">
    <property type="protein sequence ID" value="CCH58063.1"/>
    <property type="molecule type" value="Genomic_DNA"/>
</dbReference>
<dbReference type="FunCoup" id="I2GVB1">
    <property type="interactions" value="17"/>
</dbReference>
<name>I2GVB1_HENB6</name>
<keyword evidence="2" id="KW-0812">Transmembrane</keyword>
<feature type="compositionally biased region" description="Basic and acidic residues" evidence="1">
    <location>
        <begin position="107"/>
        <end position="121"/>
    </location>
</feature>
<accession>I2GVB1</accession>
<dbReference type="Proteomes" id="UP000002866">
    <property type="component" value="Chromosome 1"/>
</dbReference>
<evidence type="ECO:0000313" key="3">
    <source>
        <dbReference type="EMBL" id="CCH58063.1"/>
    </source>
</evidence>
<sequence length="121" mass="13717">MVNPFRKVGKTVLYVTLLGVGAVAISKTIIRSRRDSKFKPYAISGENQLGNKDEVKDYYNDIAHIKPGFPLPKDYSNDSKNDESDRNVQFTRKSEYEGGGLSVLSRKGGDKLGFWDRRRKD</sequence>
<feature type="compositionally biased region" description="Basic and acidic residues" evidence="1">
    <location>
        <begin position="75"/>
        <end position="96"/>
    </location>
</feature>
<keyword evidence="2" id="KW-0472">Membrane</keyword>
<dbReference type="GO" id="GO:0034551">
    <property type="term" value="P:mitochondrial respiratory chain complex III assembly"/>
    <property type="evidence" value="ECO:0007669"/>
    <property type="project" value="EnsemblFungi"/>
</dbReference>
<keyword evidence="4" id="KW-1185">Reference proteome</keyword>
<dbReference type="GO" id="GO:0033617">
    <property type="term" value="P:mitochondrial respiratory chain complex IV assembly"/>
    <property type="evidence" value="ECO:0007669"/>
    <property type="project" value="EnsemblFungi"/>
</dbReference>
<dbReference type="InParanoid" id="I2GVB1"/>
<feature type="transmembrane region" description="Helical" evidence="2">
    <location>
        <begin position="12"/>
        <end position="30"/>
    </location>
</feature>
<dbReference type="eggNOG" id="ENOG502S9CE">
    <property type="taxonomic scope" value="Eukaryota"/>
</dbReference>
<keyword evidence="2" id="KW-1133">Transmembrane helix</keyword>
<dbReference type="GeneID" id="14492950"/>
<evidence type="ECO:0000256" key="1">
    <source>
        <dbReference type="SAM" id="MobiDB-lite"/>
    </source>
</evidence>
<reference evidence="3 4" key="1">
    <citation type="journal article" date="2011" name="Proc. Natl. Acad. Sci. U.S.A.">
        <title>Evolutionary erosion of yeast sex chromosomes by mating-type switching accidents.</title>
        <authorList>
            <person name="Gordon J.L."/>
            <person name="Armisen D."/>
            <person name="Proux-Wera E."/>
            <person name="Oheigeartaigh S.S."/>
            <person name="Byrne K.P."/>
            <person name="Wolfe K.H."/>
        </authorList>
    </citation>
    <scope>NUCLEOTIDE SEQUENCE [LARGE SCALE GENOMIC DNA]</scope>
    <source>
        <strain evidence="4">ATCC 34711 / CBS 6284 / DSM 70876 / NBRC 10599 / NRRL Y-10934 / UCD 77-7</strain>
    </source>
</reference>
<dbReference type="GO" id="GO:0005743">
    <property type="term" value="C:mitochondrial inner membrane"/>
    <property type="evidence" value="ECO:0007669"/>
    <property type="project" value="EnsemblFungi"/>
</dbReference>
<protein>
    <submittedName>
        <fullName evidence="3">Uncharacterized protein</fullName>
    </submittedName>
</protein>
<dbReference type="OrthoDB" id="3999982at2759"/>
<dbReference type="GO" id="GO:0097250">
    <property type="term" value="P:mitochondrial respirasome assembly"/>
    <property type="evidence" value="ECO:0007669"/>
    <property type="project" value="EnsemblFungi"/>
</dbReference>
<dbReference type="KEGG" id="tbl:TBLA_0A02640"/>
<gene>
    <name evidence="3" type="primary">TBLA0A02640</name>
    <name evidence="3" type="ORF">TBLA_0A02640</name>
</gene>
<evidence type="ECO:0000313" key="4">
    <source>
        <dbReference type="Proteomes" id="UP000002866"/>
    </source>
</evidence>
<dbReference type="OMA" id="AQVKPGF"/>
<evidence type="ECO:0000256" key="2">
    <source>
        <dbReference type="SAM" id="Phobius"/>
    </source>
</evidence>